<gene>
    <name evidence="1" type="ORF">CALCODRAFT_486522</name>
</gene>
<dbReference type="EMBL" id="KV424043">
    <property type="protein sequence ID" value="KZT53213.1"/>
    <property type="molecule type" value="Genomic_DNA"/>
</dbReference>
<dbReference type="AlphaFoldDB" id="A0A165DNY2"/>
<dbReference type="InParanoid" id="A0A165DNY2"/>
<reference evidence="1 2" key="1">
    <citation type="journal article" date="2016" name="Mol. Biol. Evol.">
        <title>Comparative Genomics of Early-Diverging Mushroom-Forming Fungi Provides Insights into the Origins of Lignocellulose Decay Capabilities.</title>
        <authorList>
            <person name="Nagy L.G."/>
            <person name="Riley R."/>
            <person name="Tritt A."/>
            <person name="Adam C."/>
            <person name="Daum C."/>
            <person name="Floudas D."/>
            <person name="Sun H."/>
            <person name="Yadav J.S."/>
            <person name="Pangilinan J."/>
            <person name="Larsson K.H."/>
            <person name="Matsuura K."/>
            <person name="Barry K."/>
            <person name="Labutti K."/>
            <person name="Kuo R."/>
            <person name="Ohm R.A."/>
            <person name="Bhattacharya S.S."/>
            <person name="Shirouzu T."/>
            <person name="Yoshinaga Y."/>
            <person name="Martin F.M."/>
            <person name="Grigoriev I.V."/>
            <person name="Hibbett D.S."/>
        </authorList>
    </citation>
    <scope>NUCLEOTIDE SEQUENCE [LARGE SCALE GENOMIC DNA]</scope>
    <source>
        <strain evidence="1 2">HHB12733</strain>
    </source>
</reference>
<evidence type="ECO:0000313" key="1">
    <source>
        <dbReference type="EMBL" id="KZT53213.1"/>
    </source>
</evidence>
<organism evidence="1 2">
    <name type="scientific">Calocera cornea HHB12733</name>
    <dbReference type="NCBI Taxonomy" id="1353952"/>
    <lineage>
        <taxon>Eukaryota</taxon>
        <taxon>Fungi</taxon>
        <taxon>Dikarya</taxon>
        <taxon>Basidiomycota</taxon>
        <taxon>Agaricomycotina</taxon>
        <taxon>Dacrymycetes</taxon>
        <taxon>Dacrymycetales</taxon>
        <taxon>Dacrymycetaceae</taxon>
        <taxon>Calocera</taxon>
    </lineage>
</organism>
<keyword evidence="2" id="KW-1185">Reference proteome</keyword>
<evidence type="ECO:0000313" key="2">
    <source>
        <dbReference type="Proteomes" id="UP000076842"/>
    </source>
</evidence>
<protein>
    <submittedName>
        <fullName evidence="1">Uncharacterized protein</fullName>
    </submittedName>
</protein>
<sequence length="174" mass="19487">MSSPSLDGKSAKEKASEALERHMDLHYGTIDEHTLNDNDPLTVKALSAEVTLHVGSSKVDLTLDTDHDKLSCTGIGKSTIDAHNTEIMTNRGLTFYCNDWSDLTVPQRALSDYTFSIEKAPKDTLLVKFYATSKAHLSNVPKEVGWLVMTLGIHYMYELDIQGECKWYEKKSET</sequence>
<dbReference type="Proteomes" id="UP000076842">
    <property type="component" value="Unassembled WGS sequence"/>
</dbReference>
<proteinExistence type="predicted"/>
<name>A0A165DNY2_9BASI</name>
<accession>A0A165DNY2</accession>